<name>A0ABQ4T022_9HYPH</name>
<accession>A0ABQ4T022</accession>
<evidence type="ECO:0000256" key="2">
    <source>
        <dbReference type="SAM" id="SignalP"/>
    </source>
</evidence>
<evidence type="ECO:0000313" key="4">
    <source>
        <dbReference type="Proteomes" id="UP001055102"/>
    </source>
</evidence>
<evidence type="ECO:0000313" key="3">
    <source>
        <dbReference type="EMBL" id="GJE08149.1"/>
    </source>
</evidence>
<reference evidence="3" key="1">
    <citation type="journal article" date="2021" name="Front. Microbiol.">
        <title>Comprehensive Comparative Genomics and Phenotyping of Methylobacterium Species.</title>
        <authorList>
            <person name="Alessa O."/>
            <person name="Ogura Y."/>
            <person name="Fujitani Y."/>
            <person name="Takami H."/>
            <person name="Hayashi T."/>
            <person name="Sahin N."/>
            <person name="Tani A."/>
        </authorList>
    </citation>
    <scope>NUCLEOTIDE SEQUENCE</scope>
    <source>
        <strain evidence="3">LMG 23639</strain>
    </source>
</reference>
<dbReference type="Proteomes" id="UP001055102">
    <property type="component" value="Unassembled WGS sequence"/>
</dbReference>
<feature type="region of interest" description="Disordered" evidence="1">
    <location>
        <begin position="54"/>
        <end position="87"/>
    </location>
</feature>
<proteinExistence type="predicted"/>
<keyword evidence="2" id="KW-0732">Signal</keyword>
<reference evidence="3" key="2">
    <citation type="submission" date="2021-08" db="EMBL/GenBank/DDBJ databases">
        <authorList>
            <person name="Tani A."/>
            <person name="Ola A."/>
            <person name="Ogura Y."/>
            <person name="Katsura K."/>
            <person name="Hayashi T."/>
        </authorList>
    </citation>
    <scope>NUCLEOTIDE SEQUENCE</scope>
    <source>
        <strain evidence="3">LMG 23639</strain>
    </source>
</reference>
<sequence length="87" mass="8817">MTNRPRVAPAGLAALLSLALSGSALAQAGFGIPGGSVGLTARGVPANPFASNYPSAPPPAVAPSPRHRVHAADAPRRRPARRAPRPR</sequence>
<gene>
    <name evidence="3" type="ORF">AOPFMNJM_3483</name>
</gene>
<protein>
    <submittedName>
        <fullName evidence="3">Uncharacterized protein</fullName>
    </submittedName>
</protein>
<feature type="compositionally biased region" description="Basic residues" evidence="1">
    <location>
        <begin position="77"/>
        <end position="87"/>
    </location>
</feature>
<comment type="caution">
    <text evidence="3">The sequence shown here is derived from an EMBL/GenBank/DDBJ whole genome shotgun (WGS) entry which is preliminary data.</text>
</comment>
<feature type="signal peptide" evidence="2">
    <location>
        <begin position="1"/>
        <end position="26"/>
    </location>
</feature>
<feature type="chain" id="PRO_5045276973" evidence="2">
    <location>
        <begin position="27"/>
        <end position="87"/>
    </location>
</feature>
<dbReference type="RefSeq" id="WP_238277668.1">
    <property type="nucleotide sequence ID" value="NZ_BPQR01000062.1"/>
</dbReference>
<evidence type="ECO:0000256" key="1">
    <source>
        <dbReference type="SAM" id="MobiDB-lite"/>
    </source>
</evidence>
<dbReference type="EMBL" id="BPQR01000062">
    <property type="protein sequence ID" value="GJE08149.1"/>
    <property type="molecule type" value="Genomic_DNA"/>
</dbReference>
<organism evidence="3 4">
    <name type="scientific">Methylobacterium jeotgali</name>
    <dbReference type="NCBI Taxonomy" id="381630"/>
    <lineage>
        <taxon>Bacteria</taxon>
        <taxon>Pseudomonadati</taxon>
        <taxon>Pseudomonadota</taxon>
        <taxon>Alphaproteobacteria</taxon>
        <taxon>Hyphomicrobiales</taxon>
        <taxon>Methylobacteriaceae</taxon>
        <taxon>Methylobacterium</taxon>
    </lineage>
</organism>
<keyword evidence="4" id="KW-1185">Reference proteome</keyword>